<sequence>MVSKLELKHIHQCSAKKSVHYHEYRKLAMHAKCVIEDNDETSIWPNKTYSCADNNADVKEMASNEYYGDMVSFDTTYRRNKHRLPFASFVGVNHYGKSTRLGYALLGNEKIPSFENVFPNTRYQWCIWHILKKIPAKLGGYAWYRKIHAKMNDITFMMIDECGFQSFFFVNFGQECTSSMFREVQQEFKKKCDCLICGVTQDCDLFRVNVDEQYLLYGESRYCTYGIDFDPLTYKVFMTCDEEAAMLHSALDDVRAKLIDYRANLGSKNVVGTYNNMAT</sequence>
<dbReference type="Pfam" id="PF10551">
    <property type="entry name" value="MULE"/>
    <property type="match status" value="1"/>
</dbReference>
<dbReference type="Proteomes" id="UP000289738">
    <property type="component" value="Chromosome B03"/>
</dbReference>
<feature type="domain" description="MULE transposase" evidence="1">
    <location>
        <begin position="71"/>
        <end position="118"/>
    </location>
</feature>
<gene>
    <name evidence="2" type="ORF">Ahy_B03g066825</name>
</gene>
<reference evidence="2 3" key="1">
    <citation type="submission" date="2019-01" db="EMBL/GenBank/DDBJ databases">
        <title>Sequencing of cultivated peanut Arachis hypogaea provides insights into genome evolution and oil improvement.</title>
        <authorList>
            <person name="Chen X."/>
        </authorList>
    </citation>
    <scope>NUCLEOTIDE SEQUENCE [LARGE SCALE GENOMIC DNA]</scope>
    <source>
        <strain evidence="3">cv. Fuhuasheng</strain>
        <tissue evidence="2">Leaves</tissue>
    </source>
</reference>
<keyword evidence="3" id="KW-1185">Reference proteome</keyword>
<evidence type="ECO:0000259" key="1">
    <source>
        <dbReference type="Pfam" id="PF10551"/>
    </source>
</evidence>
<dbReference type="EMBL" id="SDMP01000013">
    <property type="protein sequence ID" value="RYR21516.1"/>
    <property type="molecule type" value="Genomic_DNA"/>
</dbReference>
<comment type="caution">
    <text evidence="2">The sequence shown here is derived from an EMBL/GenBank/DDBJ whole genome shotgun (WGS) entry which is preliminary data.</text>
</comment>
<dbReference type="STRING" id="3818.A0A445A518"/>
<accession>A0A445A518</accession>
<protein>
    <recommendedName>
        <fullName evidence="1">MULE transposase domain-containing protein</fullName>
    </recommendedName>
</protein>
<evidence type="ECO:0000313" key="3">
    <source>
        <dbReference type="Proteomes" id="UP000289738"/>
    </source>
</evidence>
<evidence type="ECO:0000313" key="2">
    <source>
        <dbReference type="EMBL" id="RYR21516.1"/>
    </source>
</evidence>
<dbReference type="AlphaFoldDB" id="A0A445A518"/>
<name>A0A445A518_ARAHY</name>
<dbReference type="InterPro" id="IPR018289">
    <property type="entry name" value="MULE_transposase_dom"/>
</dbReference>
<dbReference type="PANTHER" id="PTHR47718">
    <property type="entry name" value="OS01G0519700 PROTEIN"/>
    <property type="match status" value="1"/>
</dbReference>
<proteinExistence type="predicted"/>
<organism evidence="2 3">
    <name type="scientific">Arachis hypogaea</name>
    <name type="common">Peanut</name>
    <dbReference type="NCBI Taxonomy" id="3818"/>
    <lineage>
        <taxon>Eukaryota</taxon>
        <taxon>Viridiplantae</taxon>
        <taxon>Streptophyta</taxon>
        <taxon>Embryophyta</taxon>
        <taxon>Tracheophyta</taxon>
        <taxon>Spermatophyta</taxon>
        <taxon>Magnoliopsida</taxon>
        <taxon>eudicotyledons</taxon>
        <taxon>Gunneridae</taxon>
        <taxon>Pentapetalae</taxon>
        <taxon>rosids</taxon>
        <taxon>fabids</taxon>
        <taxon>Fabales</taxon>
        <taxon>Fabaceae</taxon>
        <taxon>Papilionoideae</taxon>
        <taxon>50 kb inversion clade</taxon>
        <taxon>dalbergioids sensu lato</taxon>
        <taxon>Dalbergieae</taxon>
        <taxon>Pterocarpus clade</taxon>
        <taxon>Arachis</taxon>
    </lineage>
</organism>